<evidence type="ECO:0000313" key="3">
    <source>
        <dbReference type="Proteomes" id="UP000285961"/>
    </source>
</evidence>
<accession>A0A419F2R8</accession>
<evidence type="ECO:0000259" key="1">
    <source>
        <dbReference type="Pfam" id="PF09413"/>
    </source>
</evidence>
<comment type="caution">
    <text evidence="2">The sequence shown here is derived from an EMBL/GenBank/DDBJ whole genome shotgun (WGS) entry which is preliminary data.</text>
</comment>
<dbReference type="InterPro" id="IPR018551">
    <property type="entry name" value="DUF2007"/>
</dbReference>
<dbReference type="InterPro" id="IPR011322">
    <property type="entry name" value="N-reg_PII-like_a/b"/>
</dbReference>
<dbReference type="Proteomes" id="UP000285961">
    <property type="component" value="Unassembled WGS sequence"/>
</dbReference>
<gene>
    <name evidence="2" type="ORF">C4532_05880</name>
</gene>
<dbReference type="Gene3D" id="3.30.70.790">
    <property type="entry name" value="UreE, C-terminal domain"/>
    <property type="match status" value="1"/>
</dbReference>
<protein>
    <submittedName>
        <fullName evidence="2">DUF2007 domain-containing protein</fullName>
    </submittedName>
</protein>
<feature type="domain" description="DUF2007" evidence="1">
    <location>
        <begin position="6"/>
        <end position="71"/>
    </location>
</feature>
<dbReference type="SUPFAM" id="SSF54913">
    <property type="entry name" value="GlnB-like"/>
    <property type="match status" value="1"/>
</dbReference>
<dbReference type="EMBL" id="QZKI01000043">
    <property type="protein sequence ID" value="RJP72595.1"/>
    <property type="molecule type" value="Genomic_DNA"/>
</dbReference>
<name>A0A419F2R8_9BACT</name>
<sequence length="144" mass="16441">MDERLVTIARFNNPVEAHLVRTKLESEGIDCAVIDEIRGSTGWQYAIAIGGVRLQVNESDAQRALEILQGFQDEPIGDEPAEEQIAESETESDRCCPRCGAAEIQYEEFSRRLVFISLVFLGFPLPFLKRRWTCRNCGYQWKAR</sequence>
<proteinExistence type="predicted"/>
<dbReference type="Pfam" id="PF09413">
    <property type="entry name" value="DUF2007"/>
    <property type="match status" value="1"/>
</dbReference>
<dbReference type="AlphaFoldDB" id="A0A419F2R8"/>
<organism evidence="2 3">
    <name type="scientific">Candidatus Abyssobacteria bacterium SURF_17</name>
    <dbReference type="NCBI Taxonomy" id="2093361"/>
    <lineage>
        <taxon>Bacteria</taxon>
        <taxon>Pseudomonadati</taxon>
        <taxon>Candidatus Hydrogenedentota</taxon>
        <taxon>Candidatus Abyssobacteria</taxon>
    </lineage>
</organism>
<reference evidence="2 3" key="1">
    <citation type="journal article" date="2017" name="ISME J.">
        <title>Energy and carbon metabolisms in a deep terrestrial subsurface fluid microbial community.</title>
        <authorList>
            <person name="Momper L."/>
            <person name="Jungbluth S.P."/>
            <person name="Lee M.D."/>
            <person name="Amend J.P."/>
        </authorList>
    </citation>
    <scope>NUCLEOTIDE SEQUENCE [LARGE SCALE GENOMIC DNA]</scope>
    <source>
        <strain evidence="2">SURF_17</strain>
    </source>
</reference>
<evidence type="ECO:0000313" key="2">
    <source>
        <dbReference type="EMBL" id="RJP72595.1"/>
    </source>
</evidence>